<dbReference type="EMBL" id="CAJZBQ010000041">
    <property type="protein sequence ID" value="CAG9326940.1"/>
    <property type="molecule type" value="Genomic_DNA"/>
</dbReference>
<feature type="coiled-coil region" evidence="1">
    <location>
        <begin position="439"/>
        <end position="508"/>
    </location>
</feature>
<sequence length="631" mass="72831">MQASQQSQSISSQKCPEITTKLSDRFKILEQNCKKEFKKEEFVMEAKVNTADIKAKILEEKKVEKKEEATYIDDETIKERIEQFETSIANKKNEAPPQYIEIPRGNVFNFAPTIEPIEKNKGSPEYSQKSTAKKNEANQQYTSNISYNAQIEIPEKVKNIVPIASKSEKKKDEVYVPPQQFAIPQINKKKTQLYSEPKISQNCTSISSQSASNTIRVSKDPIEQKFDETNRNTAEFSSIANENQRLNLELIRILEENERLKKAKQEESREALISAQAIKQEESQKLEKLASEHMQTRNYLIQQEAQCELLKSKLENNQNEVQELQNLIKKIQSEAAEFKKSATLFETCSIEKEDKSLKLQKELDKMKEEKRKLLEATNSALKNALGKFKAEQQNSIKNLFDFNENFSKEAASAINAVKINQENSRKMNENLLNEKEGIIKNLGKQAALAEEANKNLKLEIDNKIAGMEALMQKISDFENKQIEWEVNKQKLEEELKVAKEKYDTFCKSLINVSLSEIEKAILISENETAKLFNKIGLSLELCEQKYQKFSNEKLREIENLRNELIESKEELQIKNKKIEILESDKEELKKKIQDQADMFAAERYNFEKITEAYEVEMKSASQTKNSSEFGN</sequence>
<feature type="coiled-coil region" evidence="1">
    <location>
        <begin position="243"/>
        <end position="383"/>
    </location>
</feature>
<gene>
    <name evidence="3" type="ORF">BSTOLATCC_MIC42199</name>
</gene>
<reference evidence="3" key="1">
    <citation type="submission" date="2021-09" db="EMBL/GenBank/DDBJ databases">
        <authorList>
            <consortium name="AG Swart"/>
            <person name="Singh M."/>
            <person name="Singh A."/>
            <person name="Seah K."/>
            <person name="Emmerich C."/>
        </authorList>
    </citation>
    <scope>NUCLEOTIDE SEQUENCE</scope>
    <source>
        <strain evidence="3">ATCC30299</strain>
    </source>
</reference>
<organism evidence="3 4">
    <name type="scientific">Blepharisma stoltei</name>
    <dbReference type="NCBI Taxonomy" id="1481888"/>
    <lineage>
        <taxon>Eukaryota</taxon>
        <taxon>Sar</taxon>
        <taxon>Alveolata</taxon>
        <taxon>Ciliophora</taxon>
        <taxon>Postciliodesmatophora</taxon>
        <taxon>Heterotrichea</taxon>
        <taxon>Heterotrichida</taxon>
        <taxon>Blepharismidae</taxon>
        <taxon>Blepharisma</taxon>
    </lineage>
</organism>
<keyword evidence="1" id="KW-0175">Coiled coil</keyword>
<keyword evidence="4" id="KW-1185">Reference proteome</keyword>
<comment type="caution">
    <text evidence="3">The sequence shown here is derived from an EMBL/GenBank/DDBJ whole genome shotgun (WGS) entry which is preliminary data.</text>
</comment>
<dbReference type="Proteomes" id="UP001162131">
    <property type="component" value="Unassembled WGS sequence"/>
</dbReference>
<protein>
    <submittedName>
        <fullName evidence="3">Uncharacterized protein</fullName>
    </submittedName>
</protein>
<evidence type="ECO:0000256" key="1">
    <source>
        <dbReference type="SAM" id="Coils"/>
    </source>
</evidence>
<evidence type="ECO:0000313" key="3">
    <source>
        <dbReference type="EMBL" id="CAG9326940.1"/>
    </source>
</evidence>
<evidence type="ECO:0000256" key="2">
    <source>
        <dbReference type="SAM" id="MobiDB-lite"/>
    </source>
</evidence>
<dbReference type="AlphaFoldDB" id="A0AAU9JMU5"/>
<accession>A0AAU9JMU5</accession>
<evidence type="ECO:0000313" key="4">
    <source>
        <dbReference type="Proteomes" id="UP001162131"/>
    </source>
</evidence>
<feature type="coiled-coil region" evidence="1">
    <location>
        <begin position="550"/>
        <end position="598"/>
    </location>
</feature>
<feature type="region of interest" description="Disordered" evidence="2">
    <location>
        <begin position="116"/>
        <end position="137"/>
    </location>
</feature>
<proteinExistence type="predicted"/>
<name>A0AAU9JMU5_9CILI</name>